<organism evidence="1 2">
    <name type="scientific">Pristionchus pacificus</name>
    <name type="common">Parasitic nematode worm</name>
    <dbReference type="NCBI Taxonomy" id="54126"/>
    <lineage>
        <taxon>Eukaryota</taxon>
        <taxon>Metazoa</taxon>
        <taxon>Ecdysozoa</taxon>
        <taxon>Nematoda</taxon>
        <taxon>Chromadorea</taxon>
        <taxon>Rhabditida</taxon>
        <taxon>Rhabditina</taxon>
        <taxon>Diplogasteromorpha</taxon>
        <taxon>Diplogasteroidea</taxon>
        <taxon>Neodiplogasteridae</taxon>
        <taxon>Pristionchus</taxon>
    </lineage>
</organism>
<sequence length="120" mass="12601">MRSLSVSLLLVGFAVACAPHSPKKGCASAKNEPPKKCTEIGVTCTPATITKTSVTCSGDGEQVLMDTDEFIYSTDELFCQGNKWFYRNKDPATGAVTGEKPVKGDADLNVACFVPAPAPG</sequence>
<evidence type="ECO:0000313" key="1">
    <source>
        <dbReference type="EnsemblMetazoa" id="PPA41520.1"/>
    </source>
</evidence>
<accession>A0A8R1Z1B1</accession>
<gene>
    <name evidence="1" type="primary">WBGene00279889</name>
</gene>
<evidence type="ECO:0000313" key="2">
    <source>
        <dbReference type="Proteomes" id="UP000005239"/>
    </source>
</evidence>
<dbReference type="EnsemblMetazoa" id="PPA41520.1">
    <property type="protein sequence ID" value="PPA41520.1"/>
    <property type="gene ID" value="WBGene00279889"/>
</dbReference>
<dbReference type="AlphaFoldDB" id="A0A454Y1X7"/>
<protein>
    <submittedName>
        <fullName evidence="1">Uncharacterized protein</fullName>
    </submittedName>
</protein>
<keyword evidence="2" id="KW-1185">Reference proteome</keyword>
<name>A0A454Y1X7_PRIPA</name>
<proteinExistence type="predicted"/>
<reference evidence="1" key="2">
    <citation type="submission" date="2022-06" db="UniProtKB">
        <authorList>
            <consortium name="EnsemblMetazoa"/>
        </authorList>
    </citation>
    <scope>IDENTIFICATION</scope>
    <source>
        <strain evidence="1">PS312</strain>
    </source>
</reference>
<reference evidence="2" key="1">
    <citation type="journal article" date="2008" name="Nat. Genet.">
        <title>The Pristionchus pacificus genome provides a unique perspective on nematode lifestyle and parasitism.</title>
        <authorList>
            <person name="Dieterich C."/>
            <person name="Clifton S.W."/>
            <person name="Schuster L.N."/>
            <person name="Chinwalla A."/>
            <person name="Delehaunty K."/>
            <person name="Dinkelacker I."/>
            <person name="Fulton L."/>
            <person name="Fulton R."/>
            <person name="Godfrey J."/>
            <person name="Minx P."/>
            <person name="Mitreva M."/>
            <person name="Roeseler W."/>
            <person name="Tian H."/>
            <person name="Witte H."/>
            <person name="Yang S.P."/>
            <person name="Wilson R.K."/>
            <person name="Sommer R.J."/>
        </authorList>
    </citation>
    <scope>NUCLEOTIDE SEQUENCE [LARGE SCALE GENOMIC DNA]</scope>
    <source>
        <strain evidence="2">PS312</strain>
    </source>
</reference>
<accession>A0A454Y1X7</accession>
<dbReference type="PROSITE" id="PS51257">
    <property type="entry name" value="PROKAR_LIPOPROTEIN"/>
    <property type="match status" value="1"/>
</dbReference>
<dbReference type="Proteomes" id="UP000005239">
    <property type="component" value="Unassembled WGS sequence"/>
</dbReference>